<dbReference type="GO" id="GO:0005737">
    <property type="term" value="C:cytoplasm"/>
    <property type="evidence" value="ECO:0007669"/>
    <property type="project" value="UniProtKB-SubCell"/>
</dbReference>
<dbReference type="Pfam" id="PF02545">
    <property type="entry name" value="Maf"/>
    <property type="match status" value="1"/>
</dbReference>
<dbReference type="AlphaFoldDB" id="A0A5B9WAQ8"/>
<dbReference type="GO" id="GO:0036218">
    <property type="term" value="F:dTTP diphosphatase activity"/>
    <property type="evidence" value="ECO:0007669"/>
    <property type="project" value="RHEA"/>
</dbReference>
<feature type="site" description="Important for substrate specificity" evidence="4">
    <location>
        <position position="13"/>
    </location>
</feature>
<dbReference type="InterPro" id="IPR029001">
    <property type="entry name" value="ITPase-like_fam"/>
</dbReference>
<dbReference type="SUPFAM" id="SSF52972">
    <property type="entry name" value="ITPase-like"/>
    <property type="match status" value="1"/>
</dbReference>
<evidence type="ECO:0000256" key="2">
    <source>
        <dbReference type="ARBA" id="ARBA00022801"/>
    </source>
</evidence>
<dbReference type="Gene3D" id="3.90.950.10">
    <property type="match status" value="1"/>
</dbReference>
<keyword evidence="4" id="KW-0963">Cytoplasm</keyword>
<dbReference type="PIRSF" id="PIRSF006305">
    <property type="entry name" value="Maf"/>
    <property type="match status" value="1"/>
</dbReference>
<evidence type="ECO:0000313" key="6">
    <source>
        <dbReference type="Proteomes" id="UP000324233"/>
    </source>
</evidence>
<dbReference type="Proteomes" id="UP000324233">
    <property type="component" value="Chromosome"/>
</dbReference>
<comment type="subcellular location">
    <subcellularLocation>
        <location evidence="4">Cytoplasm</location>
    </subcellularLocation>
</comment>
<evidence type="ECO:0000256" key="4">
    <source>
        <dbReference type="HAMAP-Rule" id="MF_00528"/>
    </source>
</evidence>
<comment type="caution">
    <text evidence="4">Lacks conserved residue(s) required for the propagation of feature annotation.</text>
</comment>
<name>A0A5B9WAQ8_9BACT</name>
<dbReference type="GO" id="GO:0009117">
    <property type="term" value="P:nucleotide metabolic process"/>
    <property type="evidence" value="ECO:0007669"/>
    <property type="project" value="UniProtKB-KW"/>
</dbReference>
<keyword evidence="2 4" id="KW-0378">Hydrolase</keyword>
<dbReference type="CDD" id="cd00555">
    <property type="entry name" value="Maf"/>
    <property type="match status" value="1"/>
</dbReference>
<sequence length="192" mass="21058">MQAPLILASASPRRRELLLEAGYRFEVDPSDVVEPDPAPGDSPVEYAIRLAWRKAHAVAARRGAGLILAADTVCAVGPEILNKPIDRADAERMIRLQEGRDTEVVTGLCLYRADRQAWVGAAERSIVRFRPLTDVERAAYLDSNRWEGKSGGYGVQDRDPFVSVSRGSFSNVVGLPMERLAGLLAEFPRLAT</sequence>
<dbReference type="EMBL" id="CP042997">
    <property type="protein sequence ID" value="QEH36970.1"/>
    <property type="molecule type" value="Genomic_DNA"/>
</dbReference>
<reference evidence="5 6" key="1">
    <citation type="submission" date="2019-08" db="EMBL/GenBank/DDBJ databases">
        <title>Deep-cultivation of Planctomycetes and their phenomic and genomic characterization uncovers novel biology.</title>
        <authorList>
            <person name="Wiegand S."/>
            <person name="Jogler M."/>
            <person name="Boedeker C."/>
            <person name="Pinto D."/>
            <person name="Vollmers J."/>
            <person name="Rivas-Marin E."/>
            <person name="Kohn T."/>
            <person name="Peeters S.H."/>
            <person name="Heuer A."/>
            <person name="Rast P."/>
            <person name="Oberbeckmann S."/>
            <person name="Bunk B."/>
            <person name="Jeske O."/>
            <person name="Meyerdierks A."/>
            <person name="Storesund J.E."/>
            <person name="Kallscheuer N."/>
            <person name="Luecker S."/>
            <person name="Lage O.M."/>
            <person name="Pohl T."/>
            <person name="Merkel B.J."/>
            <person name="Hornburger P."/>
            <person name="Mueller R.-W."/>
            <person name="Bruemmer F."/>
            <person name="Labrenz M."/>
            <person name="Spormann A.M."/>
            <person name="Op den Camp H."/>
            <person name="Overmann J."/>
            <person name="Amann R."/>
            <person name="Jetten M.S.M."/>
            <person name="Mascher T."/>
            <person name="Medema M.H."/>
            <person name="Devos D.P."/>
            <person name="Kaster A.-K."/>
            <person name="Ovreas L."/>
            <person name="Rohde M."/>
            <person name="Galperin M.Y."/>
            <person name="Jogler C."/>
        </authorList>
    </citation>
    <scope>NUCLEOTIDE SEQUENCE [LARGE SCALE GENOMIC DNA]</scope>
    <source>
        <strain evidence="5 6">OJF2</strain>
    </source>
</reference>
<protein>
    <recommendedName>
        <fullName evidence="4">dTTP/UTP pyrophosphatase</fullName>
        <shortName evidence="4">dTTPase/UTPase</shortName>
        <ecNumber evidence="4">3.6.1.9</ecNumber>
    </recommendedName>
    <alternativeName>
        <fullName evidence="4">Nucleoside triphosphate pyrophosphatase</fullName>
    </alternativeName>
    <alternativeName>
        <fullName evidence="4">Nucleotide pyrophosphatase</fullName>
        <shortName evidence="4">Nucleotide PPase</shortName>
    </alternativeName>
</protein>
<dbReference type="NCBIfam" id="TIGR00172">
    <property type="entry name" value="maf"/>
    <property type="match status" value="1"/>
</dbReference>
<dbReference type="HAMAP" id="MF_00528">
    <property type="entry name" value="Maf"/>
    <property type="match status" value="1"/>
</dbReference>
<feature type="active site" description="Proton acceptor" evidence="4">
    <location>
        <position position="71"/>
    </location>
</feature>
<dbReference type="GO" id="GO:0036221">
    <property type="term" value="F:UTP diphosphatase activity"/>
    <property type="evidence" value="ECO:0007669"/>
    <property type="project" value="RHEA"/>
</dbReference>
<keyword evidence="6" id="KW-1185">Reference proteome</keyword>
<comment type="catalytic activity">
    <reaction evidence="4">
        <text>dTTP + H2O = dTMP + diphosphate + H(+)</text>
        <dbReference type="Rhea" id="RHEA:28534"/>
        <dbReference type="ChEBI" id="CHEBI:15377"/>
        <dbReference type="ChEBI" id="CHEBI:15378"/>
        <dbReference type="ChEBI" id="CHEBI:33019"/>
        <dbReference type="ChEBI" id="CHEBI:37568"/>
        <dbReference type="ChEBI" id="CHEBI:63528"/>
        <dbReference type="EC" id="3.6.1.9"/>
    </reaction>
</comment>
<proteinExistence type="inferred from homology"/>
<dbReference type="KEGG" id="agv:OJF2_55550"/>
<comment type="cofactor">
    <cofactor evidence="1 4">
        <name>a divalent metal cation</name>
        <dbReference type="ChEBI" id="CHEBI:60240"/>
    </cofactor>
</comment>
<comment type="similarity">
    <text evidence="4">Belongs to the Maf family. YhdE subfamily.</text>
</comment>
<feature type="site" description="Important for substrate specificity" evidence="4">
    <location>
        <position position="156"/>
    </location>
</feature>
<gene>
    <name evidence="5" type="primary">yhdE</name>
    <name evidence="5" type="ORF">OJF2_55550</name>
</gene>
<comment type="function">
    <text evidence="4">Nucleoside triphosphate pyrophosphatase that hydrolyzes dTTP and UTP. May have a dual role in cell division arrest and in preventing the incorporation of modified nucleotides into cellular nucleic acids.</text>
</comment>
<keyword evidence="3 4" id="KW-0546">Nucleotide metabolism</keyword>
<dbReference type="PANTHER" id="PTHR43213:SF5">
    <property type="entry name" value="BIFUNCTIONAL DTTP_UTP PYROPHOSPHATASE_METHYLTRANSFERASE PROTEIN-RELATED"/>
    <property type="match status" value="1"/>
</dbReference>
<evidence type="ECO:0000313" key="5">
    <source>
        <dbReference type="EMBL" id="QEH36970.1"/>
    </source>
</evidence>
<dbReference type="PANTHER" id="PTHR43213">
    <property type="entry name" value="BIFUNCTIONAL DTTP/UTP PYROPHOSPHATASE/METHYLTRANSFERASE PROTEIN-RELATED"/>
    <property type="match status" value="1"/>
</dbReference>
<accession>A0A5B9WAQ8</accession>
<dbReference type="OrthoDB" id="9807767at2"/>
<evidence type="ECO:0000256" key="3">
    <source>
        <dbReference type="ARBA" id="ARBA00023080"/>
    </source>
</evidence>
<comment type="catalytic activity">
    <reaction evidence="4">
        <text>UTP + H2O = UMP + diphosphate + H(+)</text>
        <dbReference type="Rhea" id="RHEA:29395"/>
        <dbReference type="ChEBI" id="CHEBI:15377"/>
        <dbReference type="ChEBI" id="CHEBI:15378"/>
        <dbReference type="ChEBI" id="CHEBI:33019"/>
        <dbReference type="ChEBI" id="CHEBI:46398"/>
        <dbReference type="ChEBI" id="CHEBI:57865"/>
        <dbReference type="EC" id="3.6.1.9"/>
    </reaction>
</comment>
<dbReference type="InterPro" id="IPR003697">
    <property type="entry name" value="Maf-like"/>
</dbReference>
<evidence type="ECO:0000256" key="1">
    <source>
        <dbReference type="ARBA" id="ARBA00001968"/>
    </source>
</evidence>
<feature type="site" description="Important for substrate specificity" evidence="4">
    <location>
        <position position="72"/>
    </location>
</feature>
<dbReference type="EC" id="3.6.1.9" evidence="4"/>
<dbReference type="RefSeq" id="WP_148596593.1">
    <property type="nucleotide sequence ID" value="NZ_CP042997.1"/>
</dbReference>
<organism evidence="5 6">
    <name type="scientific">Aquisphaera giovannonii</name>
    <dbReference type="NCBI Taxonomy" id="406548"/>
    <lineage>
        <taxon>Bacteria</taxon>
        <taxon>Pseudomonadati</taxon>
        <taxon>Planctomycetota</taxon>
        <taxon>Planctomycetia</taxon>
        <taxon>Isosphaerales</taxon>
        <taxon>Isosphaeraceae</taxon>
        <taxon>Aquisphaera</taxon>
    </lineage>
</organism>